<evidence type="ECO:0000313" key="1">
    <source>
        <dbReference type="EMBL" id="AWL98160.1"/>
    </source>
</evidence>
<dbReference type="EMBL" id="CP029425">
    <property type="protein sequence ID" value="AWL98160.1"/>
    <property type="molecule type" value="Genomic_DNA"/>
</dbReference>
<proteinExistence type="predicted"/>
<dbReference type="AlphaFoldDB" id="A0A2U8PKI0"/>
<protein>
    <submittedName>
        <fullName evidence="1">Uncharacterized protein</fullName>
    </submittedName>
</protein>
<accession>A0A2U8PKI0</accession>
<reference evidence="1 2" key="1">
    <citation type="journal article" date="2014" name="Int. J. Syst. Evol. Microbiol.">
        <title>Bradyrhizobium ottawaense sp. nov., a symbiotic nitrogen fixing bacterium from root nodules of soybeans in Canada.</title>
        <authorList>
            <person name="Yu X."/>
            <person name="Cloutier S."/>
            <person name="Tambong J.T."/>
            <person name="Bromfield E.S."/>
        </authorList>
    </citation>
    <scope>NUCLEOTIDE SEQUENCE [LARGE SCALE GENOMIC DNA]</scope>
    <source>
        <strain evidence="1 2">OO99</strain>
    </source>
</reference>
<gene>
    <name evidence="1" type="ORF">CIT37_19050</name>
</gene>
<reference evidence="1 2" key="2">
    <citation type="journal article" date="2017" name="Syst. Appl. Microbiol.">
        <title>Soybeans inoculated with root zone soils of Canadian native legumes harbour diverse and novel Bradyrhizobium spp. that possess agricultural potential.</title>
        <authorList>
            <person name="Bromfield E.S.P."/>
            <person name="Cloutier S."/>
            <person name="Tambong J.T."/>
            <person name="Tran Thi T.V."/>
        </authorList>
    </citation>
    <scope>NUCLEOTIDE SEQUENCE [LARGE SCALE GENOMIC DNA]</scope>
    <source>
        <strain evidence="1 2">OO99</strain>
    </source>
</reference>
<name>A0A2U8PKI0_9BRAD</name>
<evidence type="ECO:0000313" key="2">
    <source>
        <dbReference type="Proteomes" id="UP000215703"/>
    </source>
</evidence>
<dbReference type="Proteomes" id="UP000215703">
    <property type="component" value="Chromosome"/>
</dbReference>
<sequence>MQAKPDLVTLDPALAALALGDHLILFQELVSGLAKGLLIHQQPLPRLPTKTDKRVLRKLLGEGEIFLSGRAAVLAAVDGGRTVPIPAVSPVYLNQTT</sequence>
<dbReference type="OrthoDB" id="8240726at2"/>
<organism evidence="1 2">
    <name type="scientific">Bradyrhizobium ottawaense</name>
    <dbReference type="NCBI Taxonomy" id="931866"/>
    <lineage>
        <taxon>Bacteria</taxon>
        <taxon>Pseudomonadati</taxon>
        <taxon>Pseudomonadota</taxon>
        <taxon>Alphaproteobacteria</taxon>
        <taxon>Hyphomicrobiales</taxon>
        <taxon>Nitrobacteraceae</taxon>
        <taxon>Bradyrhizobium</taxon>
    </lineage>
</organism>